<evidence type="ECO:0000256" key="1">
    <source>
        <dbReference type="SAM" id="SignalP"/>
    </source>
</evidence>
<proteinExistence type="predicted"/>
<protein>
    <recommendedName>
        <fullName evidence="4">RdlA protein</fullName>
    </recommendedName>
</protein>
<evidence type="ECO:0000313" key="3">
    <source>
        <dbReference type="Proteomes" id="UP000517694"/>
    </source>
</evidence>
<dbReference type="Proteomes" id="UP000517694">
    <property type="component" value="Unassembled WGS sequence"/>
</dbReference>
<keyword evidence="1" id="KW-0732">Signal</keyword>
<dbReference type="InterPro" id="IPR047736">
    <property type="entry name" value="RdlA/B-like"/>
</dbReference>
<dbReference type="NCBIfam" id="NF041022">
    <property type="entry name" value="rodlin_AB"/>
    <property type="match status" value="1"/>
</dbReference>
<dbReference type="EMBL" id="JACMHY010000001">
    <property type="protein sequence ID" value="MBC2863681.1"/>
    <property type="molecule type" value="Genomic_DNA"/>
</dbReference>
<accession>A0A7X1LPQ1</accession>
<sequence length="132" mass="13110">MLKKAMVAAAAAASVVGMSMAAAPMALAVGNDNGPSVANGNGATSALGNSATKGDMSPQLSLIEGTLNKPCVGLQDIDAQVPALIGIGVQDIPILSDEVHQQCADNSSQTKRDGALAHTLDNLSVLSAVGED</sequence>
<dbReference type="AlphaFoldDB" id="A0A7X1LPQ1"/>
<keyword evidence="3" id="KW-1185">Reference proteome</keyword>
<feature type="chain" id="PRO_5031088421" description="RdlA protein" evidence="1">
    <location>
        <begin position="29"/>
        <end position="132"/>
    </location>
</feature>
<name>A0A7X1LPQ1_9ACTN</name>
<feature type="signal peptide" evidence="1">
    <location>
        <begin position="1"/>
        <end position="28"/>
    </location>
</feature>
<evidence type="ECO:0000313" key="2">
    <source>
        <dbReference type="EMBL" id="MBC2863681.1"/>
    </source>
</evidence>
<reference evidence="2 3" key="1">
    <citation type="submission" date="2020-08" db="EMBL/GenBank/DDBJ databases">
        <title>Whole-Genome Sequence of French Clinical Streptomyces mexicanus Strain Q0842.</title>
        <authorList>
            <person name="Boxberger M."/>
            <person name="La Scola B."/>
        </authorList>
    </citation>
    <scope>NUCLEOTIDE SEQUENCE [LARGE SCALE GENOMIC DNA]</scope>
    <source>
        <strain evidence="2 3">Marseille-Q0842</strain>
    </source>
</reference>
<dbReference type="OrthoDB" id="4328869at2"/>
<comment type="caution">
    <text evidence="2">The sequence shown here is derived from an EMBL/GenBank/DDBJ whole genome shotgun (WGS) entry which is preliminary data.</text>
</comment>
<dbReference type="Pfam" id="PF25848">
    <property type="entry name" value="Rodlin"/>
    <property type="match status" value="1"/>
</dbReference>
<organism evidence="2 3">
    <name type="scientific">Streptomyces mexicanus</name>
    <dbReference type="NCBI Taxonomy" id="178566"/>
    <lineage>
        <taxon>Bacteria</taxon>
        <taxon>Bacillati</taxon>
        <taxon>Actinomycetota</taxon>
        <taxon>Actinomycetes</taxon>
        <taxon>Kitasatosporales</taxon>
        <taxon>Streptomycetaceae</taxon>
        <taxon>Streptomyces</taxon>
    </lineage>
</organism>
<evidence type="ECO:0008006" key="4">
    <source>
        <dbReference type="Google" id="ProtNLM"/>
    </source>
</evidence>
<gene>
    <name evidence="2" type="ORF">H1R13_01325</name>
</gene>
<dbReference type="RefSeq" id="WP_159665926.1">
    <property type="nucleotide sequence ID" value="NZ_JACMHY010000001.1"/>
</dbReference>